<dbReference type="EMBL" id="JAJJMA010260470">
    <property type="protein sequence ID" value="MCL7044656.1"/>
    <property type="molecule type" value="Genomic_DNA"/>
</dbReference>
<protein>
    <recommendedName>
        <fullName evidence="2">Neprosin PEP catalytic domain-containing protein</fullName>
    </recommendedName>
</protein>
<keyword evidence="4" id="KW-1185">Reference proteome</keyword>
<dbReference type="PANTHER" id="PTHR31589">
    <property type="entry name" value="PROTEIN, PUTATIVE (DUF239)-RELATED-RELATED"/>
    <property type="match status" value="1"/>
</dbReference>
<dbReference type="Gene3D" id="3.90.1320.10">
    <property type="entry name" value="Outer-capsid protein sigma 3, large lobe"/>
    <property type="match status" value="1"/>
</dbReference>
<evidence type="ECO:0000256" key="1">
    <source>
        <dbReference type="SAM" id="Phobius"/>
    </source>
</evidence>
<proteinExistence type="predicted"/>
<dbReference type="PANTHER" id="PTHR31589:SF232">
    <property type="entry name" value="NEPROSIN DOMAIN-CONTAINING PROTEIN"/>
    <property type="match status" value="1"/>
</dbReference>
<reference evidence="3" key="1">
    <citation type="submission" date="2022-03" db="EMBL/GenBank/DDBJ databases">
        <title>A functionally conserved STORR gene fusion in Papaver species that diverged 16.8 million years ago.</title>
        <authorList>
            <person name="Catania T."/>
        </authorList>
    </citation>
    <scope>NUCLEOTIDE SEQUENCE</scope>
    <source>
        <strain evidence="3">S-191538</strain>
    </source>
</reference>
<keyword evidence="1" id="KW-1133">Transmembrane helix</keyword>
<sequence>MAPILGMKIVQFATFLVSLILTYHVVILVEGMVLTKEEELNIERQLNILNKSPVKTMHAQWGDTYDCIEFQKQPAFDHPLLKDHKIQINEELDFTNSLEMLTNRLDGCPKGTVPIRRTTREDLMTAKLSSNSIGDQYRAGVSYGAKPGETIYGISGEVNVWNPHVNPQIYGDNVTHGFAYWTTDNGKNTGCYNTLCPGFIQVHREYTPDMPFDETSKIGGDQIYFTLQITLDILEGKWWLTLQDNIRVGYWPVKLFPAFSPGAASAFWGGCVKSGSDGMSPSMCSGQPITKHAADACIINNFRYVNMSNYYLEPENTEYTIDCWKHYNAILYPGQNIVQFGGSGGANCK</sequence>
<feature type="domain" description="Neprosin PEP catalytic" evidence="2">
    <location>
        <begin position="85"/>
        <end position="349"/>
    </location>
</feature>
<keyword evidence="1" id="KW-0812">Transmembrane</keyword>
<dbReference type="Pfam" id="PF14365">
    <property type="entry name" value="Neprosin_AP"/>
    <property type="match status" value="1"/>
</dbReference>
<gene>
    <name evidence="3" type="ORF">MKW94_026853</name>
</gene>
<evidence type="ECO:0000313" key="4">
    <source>
        <dbReference type="Proteomes" id="UP001177140"/>
    </source>
</evidence>
<feature type="transmembrane region" description="Helical" evidence="1">
    <location>
        <begin position="12"/>
        <end position="34"/>
    </location>
</feature>
<dbReference type="Pfam" id="PF03080">
    <property type="entry name" value="Neprosin"/>
    <property type="match status" value="1"/>
</dbReference>
<evidence type="ECO:0000313" key="3">
    <source>
        <dbReference type="EMBL" id="MCL7044656.1"/>
    </source>
</evidence>
<dbReference type="InterPro" id="IPR004314">
    <property type="entry name" value="Neprosin"/>
</dbReference>
<name>A0AA42AZC2_PAPNU</name>
<dbReference type="Proteomes" id="UP001177140">
    <property type="component" value="Unassembled WGS sequence"/>
</dbReference>
<comment type="caution">
    <text evidence="3">The sequence shown here is derived from an EMBL/GenBank/DDBJ whole genome shotgun (WGS) entry which is preliminary data.</text>
</comment>
<dbReference type="PROSITE" id="PS52045">
    <property type="entry name" value="NEPROSIN_PEP_CD"/>
    <property type="match status" value="1"/>
</dbReference>
<dbReference type="InterPro" id="IPR025521">
    <property type="entry name" value="Neprosin_propep"/>
</dbReference>
<organism evidence="3 4">
    <name type="scientific">Papaver nudicaule</name>
    <name type="common">Iceland poppy</name>
    <dbReference type="NCBI Taxonomy" id="74823"/>
    <lineage>
        <taxon>Eukaryota</taxon>
        <taxon>Viridiplantae</taxon>
        <taxon>Streptophyta</taxon>
        <taxon>Embryophyta</taxon>
        <taxon>Tracheophyta</taxon>
        <taxon>Spermatophyta</taxon>
        <taxon>Magnoliopsida</taxon>
        <taxon>Ranunculales</taxon>
        <taxon>Papaveraceae</taxon>
        <taxon>Papaveroideae</taxon>
        <taxon>Papaver</taxon>
    </lineage>
</organism>
<accession>A0AA42AZC2</accession>
<evidence type="ECO:0000259" key="2">
    <source>
        <dbReference type="PROSITE" id="PS52045"/>
    </source>
</evidence>
<keyword evidence="1" id="KW-0472">Membrane</keyword>
<dbReference type="InterPro" id="IPR053168">
    <property type="entry name" value="Glutamic_endopeptidase"/>
</dbReference>
<dbReference type="AlphaFoldDB" id="A0AA42AZC2"/>